<dbReference type="RefSeq" id="WP_250858889.1">
    <property type="nucleotide sequence ID" value="NZ_JAGSOJ010000002.1"/>
</dbReference>
<dbReference type="AlphaFoldDB" id="A0A9J6P012"/>
<gene>
    <name evidence="1" type="ORF">KDK92_08955</name>
</gene>
<keyword evidence="2" id="KW-1185">Reference proteome</keyword>
<dbReference type="Proteomes" id="UP001056429">
    <property type="component" value="Unassembled WGS sequence"/>
</dbReference>
<sequence>MINNKNIVKQLSHLNMHDMNISLEYINLLCTKLDNETEMLNSHIEYINKHNPSVYYEDILNEGLYLSDIIKDLNYHYDNLLEYYTRIL</sequence>
<name>A0A9J6P012_9CLOT</name>
<organism evidence="1 2">
    <name type="scientific">Oceanirhabdus seepicola</name>
    <dbReference type="NCBI Taxonomy" id="2828781"/>
    <lineage>
        <taxon>Bacteria</taxon>
        <taxon>Bacillati</taxon>
        <taxon>Bacillota</taxon>
        <taxon>Clostridia</taxon>
        <taxon>Eubacteriales</taxon>
        <taxon>Clostridiaceae</taxon>
        <taxon>Oceanirhabdus</taxon>
    </lineage>
</organism>
<protein>
    <submittedName>
        <fullName evidence="1">Uncharacterized protein</fullName>
    </submittedName>
</protein>
<reference evidence="1" key="2">
    <citation type="submission" date="2021-04" db="EMBL/GenBank/DDBJ databases">
        <authorList>
            <person name="Dong X."/>
        </authorList>
    </citation>
    <scope>NUCLEOTIDE SEQUENCE</scope>
    <source>
        <strain evidence="1">ZWT</strain>
    </source>
</reference>
<dbReference type="EMBL" id="JAGSOJ010000002">
    <property type="protein sequence ID" value="MCM1989867.1"/>
    <property type="molecule type" value="Genomic_DNA"/>
</dbReference>
<comment type="caution">
    <text evidence="1">The sequence shown here is derived from an EMBL/GenBank/DDBJ whole genome shotgun (WGS) entry which is preliminary data.</text>
</comment>
<reference evidence="1" key="1">
    <citation type="journal article" date="2021" name="mSystems">
        <title>Bacteria and Archaea Synergistically Convert Glycine Betaine to Biogenic Methane in the Formosa Cold Seep of the South China Sea.</title>
        <authorList>
            <person name="Li L."/>
            <person name="Zhang W."/>
            <person name="Zhang S."/>
            <person name="Song L."/>
            <person name="Sun Q."/>
            <person name="Zhang H."/>
            <person name="Xiang H."/>
            <person name="Dong X."/>
        </authorList>
    </citation>
    <scope>NUCLEOTIDE SEQUENCE</scope>
    <source>
        <strain evidence="1">ZWT</strain>
    </source>
</reference>
<evidence type="ECO:0000313" key="2">
    <source>
        <dbReference type="Proteomes" id="UP001056429"/>
    </source>
</evidence>
<proteinExistence type="predicted"/>
<evidence type="ECO:0000313" key="1">
    <source>
        <dbReference type="EMBL" id="MCM1989867.1"/>
    </source>
</evidence>
<accession>A0A9J6P012</accession>